<evidence type="ECO:0000313" key="1">
    <source>
        <dbReference type="EMBL" id="UZA04014.1"/>
    </source>
</evidence>
<name>A0AAQ2T1V7_MORBO</name>
<reference evidence="2 3" key="1">
    <citation type="journal article" date="2022" name="BMC Microbiol.">
        <title>Whole genome sequencing of Moraxella bovis strains from North America reveals two genotypes with different genetic determinants.</title>
        <authorList>
            <person name="Wynn E.L."/>
            <person name="Hille M.M."/>
            <person name="Loy J.D."/>
            <person name="Schuller G."/>
            <person name="Kuhn K.L."/>
            <person name="Dickey A.M."/>
            <person name="Bono J.L."/>
            <person name="Clawson M.L."/>
        </authorList>
    </citation>
    <scope>NUCLEOTIDE SEQUENCE [LARGE SCALE GENOMIC DNA]</scope>
    <source>
        <strain evidence="1">SAM102599</strain>
        <strain evidence="2 3">SAM57978</strain>
    </source>
</reference>
<dbReference type="EMBL" id="CP087830">
    <property type="protein sequence ID" value="UZA04014.1"/>
    <property type="molecule type" value="Genomic_DNA"/>
</dbReference>
<sequence>MTNFSDFNCDAAVAAHLAKPGYEIVEGALLTNANTRVLDLDKFETGRNRRRGEFNTSAVSSFAKFINDKAELNNTAVFLDKDNMKAVAILNFEEDDFAQGHLDYRAIMTAKPTTVFEKLTAMHKQGRINQKVFAEFLEDWAFIFKAINSDGEEIAISSAIGAVRQMRLDANVVSDSSVGNFKESRSRLASIEAKSTHGALPAFFEVTDPCFNELTATTIKLRLAVSSNGDDPVFSLSIMGLEALIDNKSVELADLIGKELGDTVELYMGQFGG</sequence>
<evidence type="ECO:0000313" key="3">
    <source>
        <dbReference type="Proteomes" id="UP001163283"/>
    </source>
</evidence>
<dbReference type="KEGG" id="mboi:DQF64_04640"/>
<gene>
    <name evidence="1" type="ORF">LP092_04520</name>
    <name evidence="2" type="ORF">LP129_04915</name>
</gene>
<dbReference type="GeneID" id="77189157"/>
<dbReference type="Proteomes" id="UP001163283">
    <property type="component" value="Chromosome"/>
</dbReference>
<evidence type="ECO:0000313" key="4">
    <source>
        <dbReference type="Proteomes" id="UP001163632"/>
    </source>
</evidence>
<dbReference type="AlphaFoldDB" id="A0AAQ2T1V7"/>
<dbReference type="Pfam" id="PF10065">
    <property type="entry name" value="DUF2303"/>
    <property type="match status" value="1"/>
</dbReference>
<protein>
    <submittedName>
        <fullName evidence="2">YfdQ family protein</fullName>
    </submittedName>
</protein>
<organism evidence="2 3">
    <name type="scientific">Moraxella bovis</name>
    <dbReference type="NCBI Taxonomy" id="476"/>
    <lineage>
        <taxon>Bacteria</taxon>
        <taxon>Pseudomonadati</taxon>
        <taxon>Pseudomonadota</taxon>
        <taxon>Gammaproteobacteria</taxon>
        <taxon>Moraxellales</taxon>
        <taxon>Moraxellaceae</taxon>
        <taxon>Moraxella</taxon>
    </lineage>
</organism>
<proteinExistence type="predicted"/>
<dbReference type="Proteomes" id="UP001163632">
    <property type="component" value="Chromosome"/>
</dbReference>
<dbReference type="EMBL" id="CP087781">
    <property type="protein sequence ID" value="UZA52485.1"/>
    <property type="molecule type" value="Genomic_DNA"/>
</dbReference>
<dbReference type="RefSeq" id="WP_112742003.1">
    <property type="nucleotide sequence ID" value="NZ_CP030241.1"/>
</dbReference>
<keyword evidence="4" id="KW-1185">Reference proteome</keyword>
<dbReference type="InterPro" id="IPR019276">
    <property type="entry name" value="DUF2303"/>
</dbReference>
<accession>A0AAQ2T1V7</accession>
<evidence type="ECO:0000313" key="2">
    <source>
        <dbReference type="EMBL" id="UZA52485.1"/>
    </source>
</evidence>